<protein>
    <submittedName>
        <fullName evidence="1">Uncharacterized protein</fullName>
    </submittedName>
</protein>
<reference evidence="1" key="1">
    <citation type="submission" date="2022-07" db="EMBL/GenBank/DDBJ databases">
        <title>Mycobacterium kiyosense sp. nov., scotochromogenic slow-glowing species isolated from respiratory specimens.</title>
        <authorList>
            <person name="Fukano H."/>
            <person name="Kazumi Y."/>
            <person name="Sakagami N."/>
            <person name="Ato M."/>
            <person name="Mitarai S."/>
            <person name="Hoshino Y."/>
        </authorList>
    </citation>
    <scope>NUCLEOTIDE SEQUENCE</scope>
    <source>
        <strain evidence="1">SRL2020-028</strain>
    </source>
</reference>
<sequence>MGQVWEQELHAFSPVPPVVCVFVDMDDNESGDWELGDGSHQFGAALVAAAVPVEFRLADS</sequence>
<accession>A0AA37PWN7</accession>
<proteinExistence type="predicted"/>
<name>A0AA37PWN7_9MYCO</name>
<organism evidence="1 2">
    <name type="scientific">Mycobacterium kiyosense</name>
    <dbReference type="NCBI Taxonomy" id="2871094"/>
    <lineage>
        <taxon>Bacteria</taxon>
        <taxon>Bacillati</taxon>
        <taxon>Actinomycetota</taxon>
        <taxon>Actinomycetes</taxon>
        <taxon>Mycobacteriales</taxon>
        <taxon>Mycobacteriaceae</taxon>
        <taxon>Mycobacterium</taxon>
    </lineage>
</organism>
<evidence type="ECO:0000313" key="2">
    <source>
        <dbReference type="Proteomes" id="UP001165663"/>
    </source>
</evidence>
<comment type="caution">
    <text evidence="1">The sequence shown here is derived from an EMBL/GenBank/DDBJ whole genome shotgun (WGS) entry which is preliminary data.</text>
</comment>
<gene>
    <name evidence="1" type="ORF">SRL2020028_48870</name>
</gene>
<dbReference type="EMBL" id="BRXE01000092">
    <property type="protein sequence ID" value="GLB85631.1"/>
    <property type="molecule type" value="Genomic_DNA"/>
</dbReference>
<dbReference type="AlphaFoldDB" id="A0AA37PWN7"/>
<evidence type="ECO:0000313" key="1">
    <source>
        <dbReference type="EMBL" id="GLB85631.1"/>
    </source>
</evidence>
<dbReference type="Proteomes" id="UP001165663">
    <property type="component" value="Unassembled WGS sequence"/>
</dbReference>